<dbReference type="InterPro" id="IPR043168">
    <property type="entry name" value="DegV_C"/>
</dbReference>
<name>A0A4D7CPR7_9ENTE</name>
<reference evidence="3 4" key="1">
    <citation type="submission" date="2019-04" db="EMBL/GenBank/DDBJ databases">
        <title>Vagococcus sp. nov., isolated from faeces of yaks (Bos grunniens).</title>
        <authorList>
            <person name="Ge Y."/>
        </authorList>
    </citation>
    <scope>NUCLEOTIDE SEQUENCE [LARGE SCALE GENOMIC DNA]</scope>
    <source>
        <strain evidence="3 4">MN-17</strain>
    </source>
</reference>
<dbReference type="InterPro" id="IPR050270">
    <property type="entry name" value="DegV_domain_contain"/>
</dbReference>
<keyword evidence="4" id="KW-1185">Reference proteome</keyword>
<dbReference type="NCBIfam" id="TIGR00762">
    <property type="entry name" value="DegV"/>
    <property type="match status" value="1"/>
</dbReference>
<dbReference type="GO" id="GO:0008289">
    <property type="term" value="F:lipid binding"/>
    <property type="evidence" value="ECO:0007669"/>
    <property type="project" value="UniProtKB-KW"/>
</dbReference>
<organism evidence="3 4">
    <name type="scientific">Vagococcus zengguangii</name>
    <dbReference type="NCBI Taxonomy" id="2571750"/>
    <lineage>
        <taxon>Bacteria</taxon>
        <taxon>Bacillati</taxon>
        <taxon>Bacillota</taxon>
        <taxon>Bacilli</taxon>
        <taxon>Lactobacillales</taxon>
        <taxon>Enterococcaceae</taxon>
        <taxon>Vagococcus</taxon>
    </lineage>
</organism>
<dbReference type="PROSITE" id="PS51482">
    <property type="entry name" value="DEGV"/>
    <property type="match status" value="1"/>
</dbReference>
<evidence type="ECO:0000313" key="4">
    <source>
        <dbReference type="Proteomes" id="UP000298615"/>
    </source>
</evidence>
<comment type="function">
    <text evidence="1">May bind long-chain fatty acids, such as palmitate, and may play a role in lipid transport or fatty acid metabolism.</text>
</comment>
<evidence type="ECO:0000313" key="3">
    <source>
        <dbReference type="EMBL" id="QCI86135.1"/>
    </source>
</evidence>
<dbReference type="EMBL" id="CP039712">
    <property type="protein sequence ID" value="QCI86135.1"/>
    <property type="molecule type" value="Genomic_DNA"/>
</dbReference>
<dbReference type="InterPro" id="IPR003797">
    <property type="entry name" value="DegV"/>
</dbReference>
<dbReference type="PANTHER" id="PTHR33434:SF2">
    <property type="entry name" value="FATTY ACID-BINDING PROTEIN TM_1468"/>
    <property type="match status" value="1"/>
</dbReference>
<proteinExistence type="predicted"/>
<dbReference type="KEGG" id="vao:FA707_03790"/>
<sequence length="283" mass="31152">MKTAIVTDSTAFLPENIKNHPDVYVIPIPVIIDGKIYNEGVDVADEGQFYQLLKASKELPSTSQPSIGEVLETYNSLAKAGYERVISIHLSSGISGFINNLIGMSPGIEEIEVIPFDSKITSMPMGHMVKVALEMSQADESLDDIISRLEYIRDNTEAFLIVDDLNHLVRGGRLKNSSAIIGSLLKIKPVLKFDQGSIVLSEKIRSSKKAFARAEDLVAKHYKKAKAEHIYYLIHANSLQIAEIEKIKLEEKCPGIQIEIGHLGPVVGTHVGEKTIGFAWTAK</sequence>
<dbReference type="Gene3D" id="3.30.1180.10">
    <property type="match status" value="1"/>
</dbReference>
<accession>A0A4D7CPR7</accession>
<keyword evidence="2" id="KW-0446">Lipid-binding</keyword>
<dbReference type="RefSeq" id="WP_136952970.1">
    <property type="nucleotide sequence ID" value="NZ_CP039712.1"/>
</dbReference>
<protein>
    <submittedName>
        <fullName evidence="3">DegV family protein</fullName>
    </submittedName>
</protein>
<dbReference type="PANTHER" id="PTHR33434">
    <property type="entry name" value="DEGV DOMAIN-CONTAINING PROTEIN DR_1986-RELATED"/>
    <property type="match status" value="1"/>
</dbReference>
<gene>
    <name evidence="3" type="ORF">FA707_03790</name>
</gene>
<evidence type="ECO:0000256" key="2">
    <source>
        <dbReference type="ARBA" id="ARBA00023121"/>
    </source>
</evidence>
<dbReference type="Pfam" id="PF02645">
    <property type="entry name" value="DegV"/>
    <property type="match status" value="1"/>
</dbReference>
<dbReference type="Gene3D" id="3.40.50.10170">
    <property type="match status" value="1"/>
</dbReference>
<dbReference type="OrthoDB" id="9775494at2"/>
<evidence type="ECO:0000256" key="1">
    <source>
        <dbReference type="ARBA" id="ARBA00003238"/>
    </source>
</evidence>
<dbReference type="AlphaFoldDB" id="A0A4D7CPR7"/>
<dbReference type="Proteomes" id="UP000298615">
    <property type="component" value="Chromosome"/>
</dbReference>
<dbReference type="SUPFAM" id="SSF82549">
    <property type="entry name" value="DAK1/DegV-like"/>
    <property type="match status" value="1"/>
</dbReference>